<name>A0AA49FJ76_9PROT</name>
<dbReference type="AlphaFoldDB" id="A0AA49FJ76"/>
<evidence type="ECO:0000313" key="1">
    <source>
        <dbReference type="EMBL" id="WIM05096.1"/>
    </source>
</evidence>
<gene>
    <name evidence="1" type="ORF">OHM77_10375</name>
</gene>
<accession>A0AA49FJ76</accession>
<reference evidence="1" key="1">
    <citation type="journal article" date="2023" name="Nat. Microbiol.">
        <title>Enrichment and characterization of a nitric oxide-reducing microbial community in a continuous bioreactor.</title>
        <authorList>
            <person name="Garrido-Amador P."/>
            <person name="Stortenbeker N."/>
            <person name="Wessels H.J.C.T."/>
            <person name="Speth D.R."/>
            <person name="Garcia-Heredia I."/>
            <person name="Kartal B."/>
        </authorList>
    </citation>
    <scope>NUCLEOTIDE SEQUENCE</scope>
    <source>
        <strain evidence="1">MAG1</strain>
    </source>
</reference>
<dbReference type="KEGG" id="npv:OHM77_10375"/>
<dbReference type="EMBL" id="CP107246">
    <property type="protein sequence ID" value="WIM05096.1"/>
    <property type="molecule type" value="Genomic_DNA"/>
</dbReference>
<proteinExistence type="predicted"/>
<protein>
    <submittedName>
        <fullName evidence="1">Uncharacterized protein</fullName>
    </submittedName>
</protein>
<sequence length="75" mass="8051">MSSSPRYAPDWIVDAALREVDALFFMLGDDGGGGGQAQSSPMASAREAARGARFDFGLLGLQDEFFQQGKHGLDR</sequence>
<organism evidence="1">
    <name type="scientific">Candidatus Nitricoxidivorans perseverans</name>
    <dbReference type="NCBI Taxonomy" id="2975601"/>
    <lineage>
        <taxon>Bacteria</taxon>
        <taxon>Pseudomonadati</taxon>
        <taxon>Pseudomonadota</taxon>
        <taxon>Betaproteobacteria</taxon>
        <taxon>Nitrosomonadales</taxon>
        <taxon>Sterolibacteriaceae</taxon>
        <taxon>Candidatus Nitricoxidivorans</taxon>
    </lineage>
</organism>
<dbReference type="Proteomes" id="UP001234916">
    <property type="component" value="Chromosome"/>
</dbReference>